<feature type="region of interest" description="Disordered" evidence="1">
    <location>
        <begin position="691"/>
        <end position="710"/>
    </location>
</feature>
<name>A0ABW1TEC4_9LACO</name>
<comment type="caution">
    <text evidence="2">The sequence shown here is derived from an EMBL/GenBank/DDBJ whole genome shotgun (WGS) entry which is preliminary data.</text>
</comment>
<evidence type="ECO:0000256" key="1">
    <source>
        <dbReference type="SAM" id="MobiDB-lite"/>
    </source>
</evidence>
<dbReference type="RefSeq" id="WP_125685814.1">
    <property type="nucleotide sequence ID" value="NZ_JBHSSI010000028.1"/>
</dbReference>
<sequence>MADRAPITFTNTVDYAFDEVGFDQRLRLILVETKIPNKLTAWFDACPVLAIHQLARQSDSQPHRSIRPWRYLALMTQSQPIPQDDPDIHQTVINFQQAEKQEISTDTLVLLMIKALKQGRLDSERVFRNWHATDRLLLVSSQMKNTVIAVEVDLKENILTLKTRTFKAVQPSQENGFVINNDCLKRTTSSKEKLWNQYNLHGEKNSIAFFALNTLDDFMKTRLGLQNDLLRELKQVYGDCFRQQPHFRASEVIDYLPKAKVTVIEQAIALLKGQQLHFVSDPDEPNVSALVAYLTTKMRTSPRLLQAGVTVSVSDKAIPGFNIQVVLNQRDPHYQVSNNEQIIQHLTFERFGVFDDATQQYQWQGEKQADLMNDTQFFMTVVQLLIKRDVLTGKLCLPTAIEAEFASHFRYLYFEKQSKNSESLQLSVTRLTIASDGGLQFEDTCIQGIPSTSEASEFQRVARRVWEASGKSQSQLLGAIQSEEGVFAIYRSDLTTVPDAEKIKTQMIAANEDNRVSRQKLLTVANGLTLNGKYLGQQQQLVEELTQLNMTDLTVRDLRKQFKMSWRNKVMTTLNDDFYKSQNQWLHLPIRQNLYASYWTGTYGMGLLELNGDFYYFIGRNSSLELQQKRAVPLKRLVAIDSEQPNEDIRPIFHELESLMQVGFVRLNQSTVIPFPFKYLREYKELQQHREKQAKAEVASESGEHSPKSS</sequence>
<organism evidence="2 3">
    <name type="scientific">Levilactobacillus fujinensis</name>
    <dbReference type="NCBI Taxonomy" id="2486024"/>
    <lineage>
        <taxon>Bacteria</taxon>
        <taxon>Bacillati</taxon>
        <taxon>Bacillota</taxon>
        <taxon>Bacilli</taxon>
        <taxon>Lactobacillales</taxon>
        <taxon>Lactobacillaceae</taxon>
        <taxon>Levilactobacillus</taxon>
    </lineage>
</organism>
<evidence type="ECO:0000313" key="2">
    <source>
        <dbReference type="EMBL" id="MFC6260283.1"/>
    </source>
</evidence>
<dbReference type="EMBL" id="JBHSSI010000028">
    <property type="protein sequence ID" value="MFC6260283.1"/>
    <property type="molecule type" value="Genomic_DNA"/>
</dbReference>
<protein>
    <recommendedName>
        <fullName evidence="4">DUF2357 domain-containing protein</fullName>
    </recommendedName>
</protein>
<gene>
    <name evidence="2" type="ORF">ACFP1C_04925</name>
</gene>
<accession>A0ABW1TEC4</accession>
<evidence type="ECO:0000313" key="3">
    <source>
        <dbReference type="Proteomes" id="UP001596283"/>
    </source>
</evidence>
<evidence type="ECO:0008006" key="4">
    <source>
        <dbReference type="Google" id="ProtNLM"/>
    </source>
</evidence>
<dbReference type="Proteomes" id="UP001596283">
    <property type="component" value="Unassembled WGS sequence"/>
</dbReference>
<reference evidence="3" key="1">
    <citation type="journal article" date="2019" name="Int. J. Syst. Evol. Microbiol.">
        <title>The Global Catalogue of Microorganisms (GCM) 10K type strain sequencing project: providing services to taxonomists for standard genome sequencing and annotation.</title>
        <authorList>
            <consortium name="The Broad Institute Genomics Platform"/>
            <consortium name="The Broad Institute Genome Sequencing Center for Infectious Disease"/>
            <person name="Wu L."/>
            <person name="Ma J."/>
        </authorList>
    </citation>
    <scope>NUCLEOTIDE SEQUENCE [LARGE SCALE GENOMIC DNA]</scope>
    <source>
        <strain evidence="3">CCM 8908</strain>
    </source>
</reference>
<proteinExistence type="predicted"/>
<keyword evidence="3" id="KW-1185">Reference proteome</keyword>